<feature type="transmembrane region" description="Helical" evidence="7">
    <location>
        <begin position="368"/>
        <end position="389"/>
    </location>
</feature>
<comment type="similarity">
    <text evidence="2">Belongs to the major facilitator superfamily.</text>
</comment>
<name>A0A0G2FVV1_9PEZI</name>
<evidence type="ECO:0000256" key="3">
    <source>
        <dbReference type="ARBA" id="ARBA00022692"/>
    </source>
</evidence>
<dbReference type="InterPro" id="IPR020846">
    <property type="entry name" value="MFS_dom"/>
</dbReference>
<evidence type="ECO:0000256" key="7">
    <source>
        <dbReference type="SAM" id="Phobius"/>
    </source>
</evidence>
<evidence type="ECO:0000256" key="1">
    <source>
        <dbReference type="ARBA" id="ARBA00004141"/>
    </source>
</evidence>
<reference evidence="9 10" key="1">
    <citation type="submission" date="2015-03" db="EMBL/GenBank/DDBJ databases">
        <authorList>
            <person name="Morales-Cruz A."/>
            <person name="Amrine K.C."/>
            <person name="Cantu D."/>
        </authorList>
    </citation>
    <scope>NUCLEOTIDE SEQUENCE [LARGE SCALE GENOMIC DNA]</scope>
    <source>
        <strain evidence="9">DS831</strain>
    </source>
</reference>
<evidence type="ECO:0000256" key="5">
    <source>
        <dbReference type="ARBA" id="ARBA00023136"/>
    </source>
</evidence>
<feature type="region of interest" description="Disordered" evidence="6">
    <location>
        <begin position="1"/>
        <end position="37"/>
    </location>
</feature>
<evidence type="ECO:0000256" key="4">
    <source>
        <dbReference type="ARBA" id="ARBA00022989"/>
    </source>
</evidence>
<feature type="transmembrane region" description="Helical" evidence="7">
    <location>
        <begin position="181"/>
        <end position="199"/>
    </location>
</feature>
<keyword evidence="3 7" id="KW-0812">Transmembrane</keyword>
<organism evidence="9 10">
    <name type="scientific">Diplodia seriata</name>
    <dbReference type="NCBI Taxonomy" id="420778"/>
    <lineage>
        <taxon>Eukaryota</taxon>
        <taxon>Fungi</taxon>
        <taxon>Dikarya</taxon>
        <taxon>Ascomycota</taxon>
        <taxon>Pezizomycotina</taxon>
        <taxon>Dothideomycetes</taxon>
        <taxon>Dothideomycetes incertae sedis</taxon>
        <taxon>Botryosphaeriales</taxon>
        <taxon>Botryosphaeriaceae</taxon>
        <taxon>Diplodia</taxon>
    </lineage>
</organism>
<feature type="domain" description="Major facilitator superfamily (MFS) profile" evidence="8">
    <location>
        <begin position="82"/>
        <end position="487"/>
    </location>
</feature>
<feature type="transmembrane region" description="Helical" evidence="7">
    <location>
        <begin position="288"/>
        <end position="307"/>
    </location>
</feature>
<accession>A0A0G2FVV1</accession>
<feature type="compositionally biased region" description="Polar residues" evidence="6">
    <location>
        <begin position="1"/>
        <end position="36"/>
    </location>
</feature>
<dbReference type="PANTHER" id="PTHR23502:SF68">
    <property type="entry name" value="MULTIDRUG TRANSPORTER, PUTATIVE (AFU_ORTHOLOGUE AFUA_3G01120)-RELATED"/>
    <property type="match status" value="1"/>
</dbReference>
<dbReference type="CDD" id="cd17323">
    <property type="entry name" value="MFS_Tpo1_MDR_like"/>
    <property type="match status" value="1"/>
</dbReference>
<proteinExistence type="inferred from homology"/>
<dbReference type="AlphaFoldDB" id="A0A0G2FVV1"/>
<feature type="transmembrane region" description="Helical" evidence="7">
    <location>
        <begin position="149"/>
        <end position="175"/>
    </location>
</feature>
<evidence type="ECO:0000313" key="9">
    <source>
        <dbReference type="EMBL" id="KKY15988.1"/>
    </source>
</evidence>
<gene>
    <name evidence="9" type="ORF">UCDDS831_g07372</name>
</gene>
<evidence type="ECO:0000256" key="2">
    <source>
        <dbReference type="ARBA" id="ARBA00008335"/>
    </source>
</evidence>
<reference evidence="9 10" key="2">
    <citation type="submission" date="2015-05" db="EMBL/GenBank/DDBJ databases">
        <title>Distinctive expansion of gene families associated with plant cell wall degradation and secondary metabolism in the genomes of grapevine trunk pathogens.</title>
        <authorList>
            <person name="Lawrence D.P."/>
            <person name="Travadon R."/>
            <person name="Rolshausen P.E."/>
            <person name="Baumgartner K."/>
        </authorList>
    </citation>
    <scope>NUCLEOTIDE SEQUENCE [LARGE SCALE GENOMIC DNA]</scope>
    <source>
        <strain evidence="9">DS831</strain>
    </source>
</reference>
<feature type="transmembrane region" description="Helical" evidence="7">
    <location>
        <begin position="395"/>
        <end position="416"/>
    </location>
</feature>
<feature type="transmembrane region" description="Helical" evidence="7">
    <location>
        <begin position="465"/>
        <end position="484"/>
    </location>
</feature>
<keyword evidence="5 7" id="KW-0472">Membrane</keyword>
<sequence length="497" mass="53881">MMQSNRLSDSSFLRPQPWSESVASTISTQPETQRAPTSVELLVQGQRDWKLRDRLPPLEVDWEKPYDPENPMDWGSRRKWTYVALISAVTFNTSLATTIFAPGVPELMAEFHATSDILATFVVSVYVVAFIFGPLAFAPLSELYGRCVLLNATNVLFLAFTVACAVSTGLPMFVVFRFFQGLWGCVPLTLGGGIIADVIPPARRANALSGWQLGPLLEGVLVILSLAILRETYGPTLLARRAARLRAETGNPGYRSIHDEASSANRTPSQVFARAILRPVKMLLRSPIVVILALEVSIVYGYLYLLFTTFTSVFSGTYNFSPGASGLAYLGLGTGFMAGLLFTGLLSDKLALRLAGGSPSALKPEHRLPPLVLGAFSVPIGLFWYGWAAEARTHWIVPIIGTFFVGFGVLCVYMPVQAYLIDAFAVHAASASATNTVVRSLFGAFLPFAGPPLYGALGLGWGNSLLAFVALATAPAPFLLLKYGERIRSSPKFKLDL</sequence>
<feature type="transmembrane region" description="Helical" evidence="7">
    <location>
        <begin position="117"/>
        <end position="137"/>
    </location>
</feature>
<comment type="caution">
    <text evidence="9">The sequence shown here is derived from an EMBL/GenBank/DDBJ whole genome shotgun (WGS) entry which is preliminary data.</text>
</comment>
<comment type="subcellular location">
    <subcellularLocation>
        <location evidence="1">Membrane</location>
        <topology evidence="1">Multi-pass membrane protein</topology>
    </subcellularLocation>
</comment>
<protein>
    <submittedName>
        <fullName evidence="9">Putative fluconazole resistance protein 1</fullName>
    </submittedName>
</protein>
<feature type="transmembrane region" description="Helical" evidence="7">
    <location>
        <begin position="327"/>
        <end position="347"/>
    </location>
</feature>
<dbReference type="Pfam" id="PF07690">
    <property type="entry name" value="MFS_1"/>
    <property type="match status" value="1"/>
</dbReference>
<evidence type="ECO:0000259" key="8">
    <source>
        <dbReference type="PROSITE" id="PS50850"/>
    </source>
</evidence>
<dbReference type="GO" id="GO:0022857">
    <property type="term" value="F:transmembrane transporter activity"/>
    <property type="evidence" value="ECO:0007669"/>
    <property type="project" value="InterPro"/>
</dbReference>
<dbReference type="Gene3D" id="1.20.1250.20">
    <property type="entry name" value="MFS general substrate transporter like domains"/>
    <property type="match status" value="1"/>
</dbReference>
<evidence type="ECO:0000313" key="10">
    <source>
        <dbReference type="Proteomes" id="UP000034182"/>
    </source>
</evidence>
<feature type="transmembrane region" description="Helical" evidence="7">
    <location>
        <begin position="82"/>
        <end position="105"/>
    </location>
</feature>
<evidence type="ECO:0000256" key="6">
    <source>
        <dbReference type="SAM" id="MobiDB-lite"/>
    </source>
</evidence>
<dbReference type="GO" id="GO:0016020">
    <property type="term" value="C:membrane"/>
    <property type="evidence" value="ECO:0007669"/>
    <property type="project" value="UniProtKB-SubCell"/>
</dbReference>
<dbReference type="EMBL" id="LAQI01000177">
    <property type="protein sequence ID" value="KKY15988.1"/>
    <property type="molecule type" value="Genomic_DNA"/>
</dbReference>
<dbReference type="Proteomes" id="UP000034182">
    <property type="component" value="Unassembled WGS sequence"/>
</dbReference>
<dbReference type="PROSITE" id="PS50850">
    <property type="entry name" value="MFS"/>
    <property type="match status" value="1"/>
</dbReference>
<dbReference type="InterPro" id="IPR011701">
    <property type="entry name" value="MFS"/>
</dbReference>
<dbReference type="SUPFAM" id="SSF103473">
    <property type="entry name" value="MFS general substrate transporter"/>
    <property type="match status" value="1"/>
</dbReference>
<dbReference type="PANTHER" id="PTHR23502">
    <property type="entry name" value="MAJOR FACILITATOR SUPERFAMILY"/>
    <property type="match status" value="1"/>
</dbReference>
<keyword evidence="4 7" id="KW-1133">Transmembrane helix</keyword>
<dbReference type="InterPro" id="IPR036259">
    <property type="entry name" value="MFS_trans_sf"/>
</dbReference>
<dbReference type="FunFam" id="1.20.1250.20:FF:000011">
    <property type="entry name" value="MFS multidrug transporter, putative"/>
    <property type="match status" value="1"/>
</dbReference>